<feature type="transmembrane region" description="Helical" evidence="1">
    <location>
        <begin position="114"/>
        <end position="137"/>
    </location>
</feature>
<evidence type="ECO:0008006" key="4">
    <source>
        <dbReference type="Google" id="ProtNLM"/>
    </source>
</evidence>
<dbReference type="EMBL" id="LMWJ01000004">
    <property type="protein sequence ID" value="KUM79753.1"/>
    <property type="molecule type" value="Genomic_DNA"/>
</dbReference>
<organism evidence="2 3">
    <name type="scientific">Streptomyces curacoi</name>
    <dbReference type="NCBI Taxonomy" id="146536"/>
    <lineage>
        <taxon>Bacteria</taxon>
        <taxon>Bacillati</taxon>
        <taxon>Actinomycetota</taxon>
        <taxon>Actinomycetes</taxon>
        <taxon>Kitasatosporales</taxon>
        <taxon>Streptomycetaceae</taxon>
        <taxon>Streptomyces</taxon>
    </lineage>
</organism>
<dbReference type="Proteomes" id="UP000054024">
    <property type="component" value="Unassembled WGS sequence"/>
</dbReference>
<comment type="caution">
    <text evidence="2">The sequence shown here is derived from an EMBL/GenBank/DDBJ whole genome shotgun (WGS) entry which is preliminary data.</text>
</comment>
<proteinExistence type="predicted"/>
<sequence length="274" mass="29935">MPSVALRGRSGALWLEDGSLVLEQDGVRRRIPLPAVQEVRTTDGPRGVAVVLTAPEGTSPTVYRLAHRRALEVAVFSATVNAALPVREHRDGAELVVVEPAEPARTAFWASGDFQLWAVIGLVGTAWLAGLVTLAAHGDLIGVLLWVLGTKPLFIGLLLYALSAIALYDRAILRRRGVTVLATYSHLAGKKRLYGFTDLDGVVRHCEPDSAAEPVGTDPRRVQVSYDPRNPDRVKARLPLRTWVLRTLGVLVFGTLFLYAGLYMVPYQLIQVLF</sequence>
<gene>
    <name evidence="2" type="ORF">AQI70_06030</name>
</gene>
<keyword evidence="1" id="KW-1133">Transmembrane helix</keyword>
<keyword evidence="1" id="KW-0472">Membrane</keyword>
<evidence type="ECO:0000256" key="1">
    <source>
        <dbReference type="SAM" id="Phobius"/>
    </source>
</evidence>
<feature type="transmembrane region" description="Helical" evidence="1">
    <location>
        <begin position="143"/>
        <end position="168"/>
    </location>
</feature>
<reference evidence="2 3" key="1">
    <citation type="submission" date="2015-10" db="EMBL/GenBank/DDBJ databases">
        <title>Draft genome sequence of Streptomyces curacoi DSM 40107, type strain for the species Streptomyces curacoi.</title>
        <authorList>
            <person name="Ruckert C."/>
            <person name="Winkler A."/>
            <person name="Kalinowski J."/>
            <person name="Kampfer P."/>
            <person name="Glaeser S."/>
        </authorList>
    </citation>
    <scope>NUCLEOTIDE SEQUENCE [LARGE SCALE GENOMIC DNA]</scope>
    <source>
        <strain evidence="2 3">DSM 40107</strain>
    </source>
</reference>
<evidence type="ECO:0000313" key="2">
    <source>
        <dbReference type="EMBL" id="KUM79753.1"/>
    </source>
</evidence>
<protein>
    <recommendedName>
        <fullName evidence="4">DUF3592 domain-containing protein</fullName>
    </recommendedName>
</protein>
<evidence type="ECO:0000313" key="3">
    <source>
        <dbReference type="Proteomes" id="UP000054024"/>
    </source>
</evidence>
<dbReference type="AlphaFoldDB" id="A0A117PHL0"/>
<dbReference type="STRING" id="146536.AQI70_06030"/>
<keyword evidence="3" id="KW-1185">Reference proteome</keyword>
<keyword evidence="1" id="KW-0812">Transmembrane</keyword>
<feature type="transmembrane region" description="Helical" evidence="1">
    <location>
        <begin position="243"/>
        <end position="265"/>
    </location>
</feature>
<accession>A0A117PHL0</accession>
<name>A0A117PHL0_9ACTN</name>